<evidence type="ECO:0000313" key="3">
    <source>
        <dbReference type="Proteomes" id="UP000823612"/>
    </source>
</evidence>
<keyword evidence="1" id="KW-0812">Transmembrane</keyword>
<feature type="transmembrane region" description="Helical" evidence="1">
    <location>
        <begin position="91"/>
        <end position="116"/>
    </location>
</feature>
<name>A0A9D9DUD7_9BACT</name>
<dbReference type="AlphaFoldDB" id="A0A9D9DUD7"/>
<feature type="transmembrane region" description="Helical" evidence="1">
    <location>
        <begin position="147"/>
        <end position="167"/>
    </location>
</feature>
<keyword evidence="1" id="KW-0472">Membrane</keyword>
<feature type="transmembrane region" description="Helical" evidence="1">
    <location>
        <begin position="173"/>
        <end position="192"/>
    </location>
</feature>
<comment type="caution">
    <text evidence="2">The sequence shown here is derived from an EMBL/GenBank/DDBJ whole genome shotgun (WGS) entry which is preliminary data.</text>
</comment>
<reference evidence="2" key="1">
    <citation type="submission" date="2020-10" db="EMBL/GenBank/DDBJ databases">
        <authorList>
            <person name="Gilroy R."/>
        </authorList>
    </citation>
    <scope>NUCLEOTIDE SEQUENCE</scope>
    <source>
        <strain evidence="2">2889</strain>
    </source>
</reference>
<accession>A0A9D9DUD7</accession>
<organism evidence="2 3">
    <name type="scientific">Candidatus Pullibacteroides excrementavium</name>
    <dbReference type="NCBI Taxonomy" id="2840905"/>
    <lineage>
        <taxon>Bacteria</taxon>
        <taxon>Pseudomonadati</taxon>
        <taxon>Bacteroidota</taxon>
        <taxon>Bacteroidia</taxon>
        <taxon>Bacteroidales</taxon>
        <taxon>Candidatus Pullibacteroides</taxon>
    </lineage>
</organism>
<evidence type="ECO:0008006" key="4">
    <source>
        <dbReference type="Google" id="ProtNLM"/>
    </source>
</evidence>
<feature type="transmembrane region" description="Helical" evidence="1">
    <location>
        <begin position="33"/>
        <end position="50"/>
    </location>
</feature>
<dbReference type="Proteomes" id="UP000823612">
    <property type="component" value="Unassembled WGS sequence"/>
</dbReference>
<evidence type="ECO:0000313" key="2">
    <source>
        <dbReference type="EMBL" id="MBO8433155.1"/>
    </source>
</evidence>
<gene>
    <name evidence="2" type="ORF">IAB08_07675</name>
</gene>
<feature type="transmembrane region" description="Helical" evidence="1">
    <location>
        <begin position="122"/>
        <end position="140"/>
    </location>
</feature>
<protein>
    <recommendedName>
        <fullName evidence="4">Transmembrane protein</fullName>
    </recommendedName>
</protein>
<reference evidence="2" key="2">
    <citation type="journal article" date="2021" name="PeerJ">
        <title>Extensive microbial diversity within the chicken gut microbiome revealed by metagenomics and culture.</title>
        <authorList>
            <person name="Gilroy R."/>
            <person name="Ravi A."/>
            <person name="Getino M."/>
            <person name="Pursley I."/>
            <person name="Horton D.L."/>
            <person name="Alikhan N.F."/>
            <person name="Baker D."/>
            <person name="Gharbi K."/>
            <person name="Hall N."/>
            <person name="Watson M."/>
            <person name="Adriaenssens E.M."/>
            <person name="Foster-Nyarko E."/>
            <person name="Jarju S."/>
            <person name="Secka A."/>
            <person name="Antonio M."/>
            <person name="Oren A."/>
            <person name="Chaudhuri R.R."/>
            <person name="La Ragione R."/>
            <person name="Hildebrand F."/>
            <person name="Pallen M.J."/>
        </authorList>
    </citation>
    <scope>NUCLEOTIDE SEQUENCE</scope>
    <source>
        <strain evidence="2">2889</strain>
    </source>
</reference>
<evidence type="ECO:0000256" key="1">
    <source>
        <dbReference type="SAM" id="Phobius"/>
    </source>
</evidence>
<dbReference type="EMBL" id="JADIMZ010000112">
    <property type="protein sequence ID" value="MBO8433155.1"/>
    <property type="molecule type" value="Genomic_DNA"/>
</dbReference>
<sequence length="203" mass="21829">MESNELSPEKSLQLISDMISKSRAELSKTTGKPFLIWGFCVLATSLLVWITWSQTGDPKWNLLWYAMIVVGGGLSLLFQRKGSKQGEKRTARTFIGSAIDTTWILFGCISCSVAVINLFVAIPVLLYILLLMGFATALTGSLLKRPAIIACGVASIIVCIPLGAGFWNMGPDSTLAMSLSALISLVIPGFILNGKSSKTPQNV</sequence>
<keyword evidence="1" id="KW-1133">Transmembrane helix</keyword>
<proteinExistence type="predicted"/>
<feature type="transmembrane region" description="Helical" evidence="1">
    <location>
        <begin position="62"/>
        <end position="79"/>
    </location>
</feature>